<evidence type="ECO:0000313" key="13">
    <source>
        <dbReference type="EMBL" id="ODV81899.1"/>
    </source>
</evidence>
<dbReference type="RefSeq" id="XP_020067021.1">
    <property type="nucleotide sequence ID" value="XM_020208954.1"/>
</dbReference>
<organism evidence="13 14">
    <name type="scientific">Suhomyces tanzawaensis NRRL Y-17324</name>
    <dbReference type="NCBI Taxonomy" id="984487"/>
    <lineage>
        <taxon>Eukaryota</taxon>
        <taxon>Fungi</taxon>
        <taxon>Dikarya</taxon>
        <taxon>Ascomycota</taxon>
        <taxon>Saccharomycotina</taxon>
        <taxon>Pichiomycetes</taxon>
        <taxon>Debaryomycetaceae</taxon>
        <taxon>Suhomyces</taxon>
    </lineage>
</organism>
<reference evidence="14" key="1">
    <citation type="submission" date="2016-05" db="EMBL/GenBank/DDBJ databases">
        <title>Comparative genomics of biotechnologically important yeasts.</title>
        <authorList>
            <consortium name="DOE Joint Genome Institute"/>
            <person name="Riley R."/>
            <person name="Haridas S."/>
            <person name="Wolfe K.H."/>
            <person name="Lopes M.R."/>
            <person name="Hittinger C.T."/>
            <person name="Goker M."/>
            <person name="Salamov A."/>
            <person name="Wisecaver J."/>
            <person name="Long T.M."/>
            <person name="Aerts A.L."/>
            <person name="Barry K."/>
            <person name="Choi C."/>
            <person name="Clum A."/>
            <person name="Coughlan A.Y."/>
            <person name="Deshpande S."/>
            <person name="Douglass A.P."/>
            <person name="Hanson S.J."/>
            <person name="Klenk H.-P."/>
            <person name="Labutti K."/>
            <person name="Lapidus A."/>
            <person name="Lindquist E."/>
            <person name="Lipzen A."/>
            <person name="Meier-Kolthoff J.P."/>
            <person name="Ohm R.A."/>
            <person name="Otillar R.P."/>
            <person name="Pangilinan J."/>
            <person name="Peng Y."/>
            <person name="Rokas A."/>
            <person name="Rosa C.A."/>
            <person name="Scheuner C."/>
            <person name="Sibirny A.A."/>
            <person name="Slot J.C."/>
            <person name="Stielow J.B."/>
            <person name="Sun H."/>
            <person name="Kurtzman C.P."/>
            <person name="Blackwell M."/>
            <person name="Grigoriev I.V."/>
            <person name="Jeffries T.W."/>
        </authorList>
    </citation>
    <scope>NUCLEOTIDE SEQUENCE [LARGE SCALE GENOMIC DNA]</scope>
    <source>
        <strain evidence="14">NRRL Y-17324</strain>
    </source>
</reference>
<keyword evidence="7" id="KW-0325">Glycoprotein</keyword>
<dbReference type="InterPro" id="IPR016035">
    <property type="entry name" value="Acyl_Trfase/lysoPLipase"/>
</dbReference>
<evidence type="ECO:0000256" key="7">
    <source>
        <dbReference type="ARBA" id="ARBA00023180"/>
    </source>
</evidence>
<dbReference type="Proteomes" id="UP000094285">
    <property type="component" value="Unassembled WGS sequence"/>
</dbReference>
<dbReference type="GO" id="GO:0046475">
    <property type="term" value="P:glycerophospholipid catabolic process"/>
    <property type="evidence" value="ECO:0007669"/>
    <property type="project" value="TreeGrafter"/>
</dbReference>
<evidence type="ECO:0000256" key="5">
    <source>
        <dbReference type="ARBA" id="ARBA00022963"/>
    </source>
</evidence>
<evidence type="ECO:0000256" key="4">
    <source>
        <dbReference type="ARBA" id="ARBA00022801"/>
    </source>
</evidence>
<evidence type="ECO:0000256" key="3">
    <source>
        <dbReference type="ARBA" id="ARBA00022729"/>
    </source>
</evidence>
<evidence type="ECO:0000313" key="14">
    <source>
        <dbReference type="Proteomes" id="UP000094285"/>
    </source>
</evidence>
<keyword evidence="3 11" id="KW-0732">Signal</keyword>
<name>A0A1E4SQW6_9ASCO</name>
<feature type="chain" id="PRO_5012000591" description="Lysophospholipase" evidence="11">
    <location>
        <begin position="16"/>
        <end position="596"/>
    </location>
</feature>
<dbReference type="PANTHER" id="PTHR10728">
    <property type="entry name" value="CYTOSOLIC PHOSPHOLIPASE A2"/>
    <property type="match status" value="1"/>
</dbReference>
<dbReference type="GO" id="GO:0005886">
    <property type="term" value="C:plasma membrane"/>
    <property type="evidence" value="ECO:0007669"/>
    <property type="project" value="TreeGrafter"/>
</dbReference>
<evidence type="ECO:0000256" key="6">
    <source>
        <dbReference type="ARBA" id="ARBA00023098"/>
    </source>
</evidence>
<dbReference type="SMART" id="SM00022">
    <property type="entry name" value="PLAc"/>
    <property type="match status" value="1"/>
</dbReference>
<dbReference type="Gene3D" id="3.40.1090.10">
    <property type="entry name" value="Cytosolic phospholipase A2 catalytic domain"/>
    <property type="match status" value="1"/>
</dbReference>
<sequence length="596" mass="65101">MLWWIYLLLVSQALATLPSGGYAPGTISCPGGLLLTRDASELSPSEKDWLAVRHAVADPQLAAFLKAANMSDFDVDSFLADKHINIALTFSGGGLRAMYCGAGQLNALDLRSSGNSPLKGILQASTYVAGLSGGSWLVGSLALQNFQSVEDILSQGKLWDSSGSVIRPYRFNVVENTLQFTRIGFDILAKQAAFFLTSITDIWGRALSHQLFNTFDHDGRAVTYSDIAASADFKAGKFPFPIVVADGRAPGTTILNFNSTVFEVNPFEIGSWDPSLNQFSQLRYLGTKVNAGVPHGKCYAGFDNAGFIVGTSSSLFNQLLVQMDQSVLPPVLKKLLDIGTLPLSLEDVAYYDPNPFFSSNGSTSIQKAQRLTLVDGGEDTQNVPLTPFLHSARDVDVLIVNDNSNDRHGWPDGTSLVSTYQRQFTPQGKDAPFPYVPGQSSFRNLNLTAKPTFFGCDAKNLSSLTNNIYDVPLVVYMANRPFTYWSNTSTFKLSYTKDQRQGVIANGYQVNSREEGKLDSEWAACVGCAIIRRQQERNGQDQSDQCKRCFQKYCWNGEIYQGEDLGDNFTPDGITKGATFFNGDNTKGIHDGGDSL</sequence>
<dbReference type="FunFam" id="3.40.1090.10:FF:000010">
    <property type="entry name" value="Lysophospholipase"/>
    <property type="match status" value="1"/>
</dbReference>
<accession>A0A1E4SQW6</accession>
<dbReference type="Pfam" id="PF01735">
    <property type="entry name" value="PLA2_B"/>
    <property type="match status" value="1"/>
</dbReference>
<dbReference type="PANTHER" id="PTHR10728:SF33">
    <property type="entry name" value="LYSOPHOSPHOLIPASE 1-RELATED"/>
    <property type="match status" value="1"/>
</dbReference>
<dbReference type="GeneID" id="30983090"/>
<dbReference type="GO" id="GO:0005783">
    <property type="term" value="C:endoplasmic reticulum"/>
    <property type="evidence" value="ECO:0007669"/>
    <property type="project" value="TreeGrafter"/>
</dbReference>
<evidence type="ECO:0000256" key="11">
    <source>
        <dbReference type="SAM" id="SignalP"/>
    </source>
</evidence>
<evidence type="ECO:0000256" key="10">
    <source>
        <dbReference type="RuleBase" id="RU362103"/>
    </source>
</evidence>
<comment type="similarity">
    <text evidence="1 10">Belongs to the lysophospholipase family.</text>
</comment>
<dbReference type="AlphaFoldDB" id="A0A1E4SQW6"/>
<dbReference type="STRING" id="984487.A0A1E4SQW6"/>
<comment type="function">
    <text evidence="8">Catalyzes the release of fatty acids from lysophospholipids. Phospholipase B may well contribute to pathogenicity by abetting the fungus in damaging and traversing host cell membranes, processes which likely increase the rapidity of disseminated infection.</text>
</comment>
<dbReference type="PROSITE" id="PS51210">
    <property type="entry name" value="PLA2C"/>
    <property type="match status" value="1"/>
</dbReference>
<evidence type="ECO:0000256" key="1">
    <source>
        <dbReference type="ARBA" id="ARBA00008780"/>
    </source>
</evidence>
<gene>
    <name evidence="13" type="ORF">CANTADRAFT_43395</name>
</gene>
<dbReference type="EC" id="3.1.1.5" evidence="2 10"/>
<evidence type="ECO:0000256" key="8">
    <source>
        <dbReference type="ARBA" id="ARBA00059407"/>
    </source>
</evidence>
<dbReference type="GO" id="GO:0004623">
    <property type="term" value="F:phospholipase A2 activity"/>
    <property type="evidence" value="ECO:0007669"/>
    <property type="project" value="TreeGrafter"/>
</dbReference>
<protein>
    <recommendedName>
        <fullName evidence="2 10">Lysophospholipase</fullName>
        <ecNumber evidence="2 10">3.1.1.5</ecNumber>
    </recommendedName>
</protein>
<evidence type="ECO:0000256" key="2">
    <source>
        <dbReference type="ARBA" id="ARBA00013274"/>
    </source>
</evidence>
<dbReference type="InterPro" id="IPR002642">
    <property type="entry name" value="LysoPLipase_cat_dom"/>
</dbReference>
<dbReference type="GO" id="GO:0005829">
    <property type="term" value="C:cytosol"/>
    <property type="evidence" value="ECO:0007669"/>
    <property type="project" value="TreeGrafter"/>
</dbReference>
<dbReference type="EMBL" id="KV453909">
    <property type="protein sequence ID" value="ODV81899.1"/>
    <property type="molecule type" value="Genomic_DNA"/>
</dbReference>
<dbReference type="SUPFAM" id="SSF52151">
    <property type="entry name" value="FabD/lysophospholipase-like"/>
    <property type="match status" value="1"/>
</dbReference>
<keyword evidence="4 9" id="KW-0378">Hydrolase</keyword>
<feature type="domain" description="PLA2c" evidence="12">
    <location>
        <begin position="28"/>
        <end position="560"/>
    </location>
</feature>
<evidence type="ECO:0000259" key="12">
    <source>
        <dbReference type="PROSITE" id="PS51210"/>
    </source>
</evidence>
<feature type="signal peptide" evidence="11">
    <location>
        <begin position="1"/>
        <end position="15"/>
    </location>
</feature>
<dbReference type="OrthoDB" id="4084751at2759"/>
<keyword evidence="6 9" id="KW-0443">Lipid metabolism</keyword>
<keyword evidence="5 9" id="KW-0442">Lipid degradation</keyword>
<evidence type="ECO:0000256" key="9">
    <source>
        <dbReference type="PROSITE-ProRule" id="PRU00555"/>
    </source>
</evidence>
<keyword evidence="14" id="KW-1185">Reference proteome</keyword>
<dbReference type="GO" id="GO:0004622">
    <property type="term" value="F:phosphatidylcholine lysophospholipase activity"/>
    <property type="evidence" value="ECO:0007669"/>
    <property type="project" value="UniProtKB-EC"/>
</dbReference>
<comment type="catalytic activity">
    <reaction evidence="10">
        <text>a 1-acyl-sn-glycero-3-phosphocholine + H2O = sn-glycerol 3-phosphocholine + a fatty acid + H(+)</text>
        <dbReference type="Rhea" id="RHEA:15177"/>
        <dbReference type="ChEBI" id="CHEBI:15377"/>
        <dbReference type="ChEBI" id="CHEBI:15378"/>
        <dbReference type="ChEBI" id="CHEBI:16870"/>
        <dbReference type="ChEBI" id="CHEBI:28868"/>
        <dbReference type="ChEBI" id="CHEBI:58168"/>
        <dbReference type="EC" id="3.1.1.5"/>
    </reaction>
</comment>
<proteinExistence type="inferred from homology"/>
<dbReference type="GO" id="GO:0005576">
    <property type="term" value="C:extracellular region"/>
    <property type="evidence" value="ECO:0007669"/>
    <property type="project" value="TreeGrafter"/>
</dbReference>